<dbReference type="Proteomes" id="UP001165060">
    <property type="component" value="Unassembled WGS sequence"/>
</dbReference>
<feature type="domain" description="J" evidence="2">
    <location>
        <begin position="497"/>
        <end position="560"/>
    </location>
</feature>
<reference evidence="3 4" key="1">
    <citation type="journal article" date="2023" name="Commun. Biol.">
        <title>Genome analysis of Parmales, the sister group of diatoms, reveals the evolutionary specialization of diatoms from phago-mixotrophs to photoautotrophs.</title>
        <authorList>
            <person name="Ban H."/>
            <person name="Sato S."/>
            <person name="Yoshikawa S."/>
            <person name="Yamada K."/>
            <person name="Nakamura Y."/>
            <person name="Ichinomiya M."/>
            <person name="Sato N."/>
            <person name="Blanc-Mathieu R."/>
            <person name="Endo H."/>
            <person name="Kuwata A."/>
            <person name="Ogata H."/>
        </authorList>
    </citation>
    <scope>NUCLEOTIDE SEQUENCE [LARGE SCALE GENOMIC DNA]</scope>
</reference>
<dbReference type="PANTHER" id="PTHR44200:SF1">
    <property type="entry name" value="DNAJ HOMOLOG SUBFAMILY C MEMBER 7"/>
    <property type="match status" value="1"/>
</dbReference>
<dbReference type="InterPro" id="IPR019734">
    <property type="entry name" value="TPR_rpt"/>
</dbReference>
<dbReference type="Gene3D" id="1.10.287.110">
    <property type="entry name" value="DnaJ domain"/>
    <property type="match status" value="1"/>
</dbReference>
<dbReference type="InterPro" id="IPR001623">
    <property type="entry name" value="DnaJ_domain"/>
</dbReference>
<dbReference type="InterPro" id="IPR011990">
    <property type="entry name" value="TPR-like_helical_dom_sf"/>
</dbReference>
<dbReference type="SMART" id="SM00271">
    <property type="entry name" value="DnaJ"/>
    <property type="match status" value="1"/>
</dbReference>
<gene>
    <name evidence="3" type="ORF">TeGR_g7081</name>
</gene>
<dbReference type="PROSITE" id="PS50076">
    <property type="entry name" value="DNAJ_2"/>
    <property type="match status" value="1"/>
</dbReference>
<dbReference type="SMART" id="SM00028">
    <property type="entry name" value="TPR"/>
    <property type="match status" value="4"/>
</dbReference>
<dbReference type="InterPro" id="IPR036869">
    <property type="entry name" value="J_dom_sf"/>
</dbReference>
<feature type="region of interest" description="Disordered" evidence="1">
    <location>
        <begin position="411"/>
        <end position="483"/>
    </location>
</feature>
<dbReference type="SUPFAM" id="SSF46565">
    <property type="entry name" value="Chaperone J-domain"/>
    <property type="match status" value="1"/>
</dbReference>
<dbReference type="EMBL" id="BRYB01001466">
    <property type="protein sequence ID" value="GMI26391.1"/>
    <property type="molecule type" value="Genomic_DNA"/>
</dbReference>
<dbReference type="Pfam" id="PF00226">
    <property type="entry name" value="DnaJ"/>
    <property type="match status" value="1"/>
</dbReference>
<organism evidence="3 4">
    <name type="scientific">Tetraparma gracilis</name>
    <dbReference type="NCBI Taxonomy" id="2962635"/>
    <lineage>
        <taxon>Eukaryota</taxon>
        <taxon>Sar</taxon>
        <taxon>Stramenopiles</taxon>
        <taxon>Ochrophyta</taxon>
        <taxon>Bolidophyceae</taxon>
        <taxon>Parmales</taxon>
        <taxon>Triparmaceae</taxon>
        <taxon>Tetraparma</taxon>
    </lineage>
</organism>
<keyword evidence="4" id="KW-1185">Reference proteome</keyword>
<dbReference type="SUPFAM" id="SSF48452">
    <property type="entry name" value="TPR-like"/>
    <property type="match status" value="2"/>
</dbReference>
<dbReference type="InterPro" id="IPR052758">
    <property type="entry name" value="SRC_co-chaperone"/>
</dbReference>
<feature type="non-terminal residue" evidence="3">
    <location>
        <position position="1"/>
    </location>
</feature>
<evidence type="ECO:0000259" key="2">
    <source>
        <dbReference type="PROSITE" id="PS50076"/>
    </source>
</evidence>
<evidence type="ECO:0000256" key="1">
    <source>
        <dbReference type="SAM" id="MobiDB-lite"/>
    </source>
</evidence>
<sequence length="568" mass="61809">PLTPALLSVIYGNRAACYMMCRDYSKAASDCETAYGYVLQGNGDSPTAPPADFVLAVKLGLRRARAETKRGECVRARDIYKEAVKLANDNGVAGMNRGVLDECLKGLEECKQHVDSMRTLGELAKMRDEAGAGKKGRLDDVAQRILKLADAVLAHSPASLSTVVHKVRVLADTSQHAAAVAAVEKHAKALPYNLIPSEKSSPPPAAAAVSAAVAVLLPASLLLPYVECLRLDDRGPAALAALGAVESREDVGDDIRGARWQLAKEKERIRKVGEAKEAGDAAFRKEKWNECVEEYSTALNVDSDLGKSGKIHAVIRCNRAAGYMALRRFREAARDCTAALNIAPDYRKGLLRRARCHARLKLYKESLADYESWVAGEIGAGGRSDEIDSVKKELEEVRKAIRDQQRETDRNKWFENNFGSQENPGYDRSSFRGYGGPKNPYSTGPHRGPHPGDARRRTGSTQHGAAGGGGGPPPFGRRNSDYANAAASRAAASVEKTHYQVLGVSNTADATAIKKAYHKLALMYHPDKNKDEGAADLFRKVQGAYEVVGGDGRRKYDSELLTQRFRYR</sequence>
<dbReference type="PRINTS" id="PR00625">
    <property type="entry name" value="JDOMAIN"/>
</dbReference>
<evidence type="ECO:0000313" key="4">
    <source>
        <dbReference type="Proteomes" id="UP001165060"/>
    </source>
</evidence>
<dbReference type="CDD" id="cd06257">
    <property type="entry name" value="DnaJ"/>
    <property type="match status" value="1"/>
</dbReference>
<name>A0ABQ6MHE3_9STRA</name>
<dbReference type="PANTHER" id="PTHR44200">
    <property type="entry name" value="DNAJ HOMOLOG SUBFAMILY C MEMBER 7"/>
    <property type="match status" value="1"/>
</dbReference>
<proteinExistence type="predicted"/>
<protein>
    <recommendedName>
        <fullName evidence="2">J domain-containing protein</fullName>
    </recommendedName>
</protein>
<comment type="caution">
    <text evidence="3">The sequence shown here is derived from an EMBL/GenBank/DDBJ whole genome shotgun (WGS) entry which is preliminary data.</text>
</comment>
<accession>A0ABQ6MHE3</accession>
<dbReference type="Gene3D" id="1.25.40.10">
    <property type="entry name" value="Tetratricopeptide repeat domain"/>
    <property type="match status" value="2"/>
</dbReference>
<evidence type="ECO:0000313" key="3">
    <source>
        <dbReference type="EMBL" id="GMI26391.1"/>
    </source>
</evidence>